<proteinExistence type="predicted"/>
<dbReference type="InterPro" id="IPR058210">
    <property type="entry name" value="SACS/Nov_dom"/>
</dbReference>
<gene>
    <name evidence="2" type="ORF">CYY_004517</name>
</gene>
<dbReference type="Pfam" id="PF25794">
    <property type="entry name" value="SACS"/>
    <property type="match status" value="2"/>
</dbReference>
<feature type="domain" description="HEPN" evidence="1">
    <location>
        <begin position="2581"/>
        <end position="2689"/>
    </location>
</feature>
<dbReference type="GO" id="GO:0030544">
    <property type="term" value="F:Hsp70 protein binding"/>
    <property type="evidence" value="ECO:0007669"/>
    <property type="project" value="TreeGrafter"/>
</dbReference>
<dbReference type="InterPro" id="IPR007842">
    <property type="entry name" value="HEPN_dom"/>
</dbReference>
<name>A0A8J4PWH1_9MYCE</name>
<reference evidence="2" key="1">
    <citation type="submission" date="2020-01" db="EMBL/GenBank/DDBJ databases">
        <title>Development of genomics and gene disruption for Polysphondylium violaceum indicates a role for the polyketide synthase stlB in stalk morphogenesis.</title>
        <authorList>
            <person name="Narita B."/>
            <person name="Kawabe Y."/>
            <person name="Kin K."/>
            <person name="Saito T."/>
            <person name="Gibbs R."/>
            <person name="Kuspa A."/>
            <person name="Muzny D."/>
            <person name="Queller D."/>
            <person name="Richards S."/>
            <person name="Strassman J."/>
            <person name="Sucgang R."/>
            <person name="Worley K."/>
            <person name="Schaap P."/>
        </authorList>
    </citation>
    <scope>NUCLEOTIDE SEQUENCE</scope>
    <source>
        <strain evidence="2">QSvi11</strain>
    </source>
</reference>
<dbReference type="OrthoDB" id="19321at2759"/>
<comment type="caution">
    <text evidence="2">The sequence shown here is derived from an EMBL/GenBank/DDBJ whole genome shotgun (WGS) entry which is preliminary data.</text>
</comment>
<dbReference type="SUPFAM" id="SSF81593">
    <property type="entry name" value="Nucleotidyltransferase substrate binding subunit/domain"/>
    <property type="match status" value="1"/>
</dbReference>
<dbReference type="Gene3D" id="1.20.120.330">
    <property type="entry name" value="Nucleotidyltransferases domain 2"/>
    <property type="match status" value="1"/>
</dbReference>
<dbReference type="InterPro" id="IPR052972">
    <property type="entry name" value="Sacsin_chaperone_reg"/>
</dbReference>
<evidence type="ECO:0000259" key="1">
    <source>
        <dbReference type="SMART" id="SM00748"/>
    </source>
</evidence>
<dbReference type="SUPFAM" id="SSF55874">
    <property type="entry name" value="ATPase domain of HSP90 chaperone/DNA topoisomerase II/histidine kinase"/>
    <property type="match status" value="2"/>
</dbReference>
<dbReference type="PANTHER" id="PTHR15600:SF42">
    <property type="entry name" value="SACSIN"/>
    <property type="match status" value="1"/>
</dbReference>
<keyword evidence="3" id="KW-1185">Reference proteome</keyword>
<dbReference type="Pfam" id="PF05168">
    <property type="entry name" value="HEPN"/>
    <property type="match status" value="1"/>
</dbReference>
<sequence length="2698" mass="311320">MNIKFKDGNAVEPYYKRINGILKKYHESTILKELLQNADDAGATKVIIKYDSNSYPTDNLCGNTEEHKNNMKELQGPSILVYNNSIFEEKDWDGIRSLGSGSKEMDLKSVGKFGLGVNSVYHVSDYLTIVSNQTLLIQDPLTRVSDKGLFVNFVEQPLNAFHPNTTAPFKHFGCDMVGPFKGTIMRLPIRSKSSLIRQNPVQDYDPIFKEFIHQLEVLLLFLKNIAMVEVYHDEKLDFRVSLTNSNLVSAKRKLVHQYVSRIADSMMEYDIGLFMEIIMESNDLPLDTFVMDLKFEGPSTRKSSYCVTQGLVKKGLEKLRVEEITTKLIPWGGVAVPLGLTEQEMNNFQGIPFTFLPIGSLKFKIPFHFNGFFILSDARTDILFSSTTLENSEEYLDSKWNENMLTNIVPELYERNLQYMIEEGIVNHENSVYRYFPSQEYVTEKDKLLSSSTLKRLSLSKLFQDATTLQYYNLHQSHCFTELNKEICDIVHQRSVHAVKIPPNILEYLQDEECFVKLITPTFICSLLKEFPLFKYSDAILEYLINAKTISSGVLDGLNIFPMADGTLSSVQIKSKATLHLTLYPDQKQFSLLKARFSNSMLDYNKMKNFEPFIDKLVKFYHFQRISHEGLIVILKRIFKEMVGNNILSSLPEEFSSDLFWQCIENQETHSISNFICIPAQCKDSSTVYVASGHPKLLLDSMPPLIQKMAIKLGFLITTRKNVQHSLAVSCIDSFKNFVKELDPFVVSIQNGQLKNDLRKFILSQRNSIELSKKIFSLPIFNNSNNGFSSIHSSTICTSWKDIHLFSRKQEYVVFEETKDFLLEWPTQLFNQNDMILKYILPNMAEYPLEDRHTIVKMILQNFDFFSKQKTFLGQMVWVPNSNGTLSKISDLVILEPQQEKLLKYTPNGLNRIISPQLSEGKSDTWLSFGVKNRYSTKQSPEFDLVHDCLVNLPISQTLDLKSSLFDITTFMFRNGLNHNRSLLSIKCIPVKKNLKIGTFNQTLDQLDQYISMSECYLKRHKELIWTVGKVGDIDEACLHQISLPNPSVELVFQHLENLIESETESFSDQDRNSMDCIIEKIYTFLNSKSDKDLEPLSEMDWIWTGAKFVPSEVAFVKGLSIDPYIFPVPTNLVKFSFLYQNRIPDAPNFTQYSFVLKEIYKKSKGVVLSDVDLEIAIKVTEELSKVAPPEDESFGKLYFPTTRRTLVNRKKIIFSETNDIHPSLKNFSILHRSISPNVAKHFEIKSSSDAIKRGKLIYGSNFGQSEDIITRIRNINEEYPVESFLKEMVQNAEDSKSTVLEILLDKRRYKIIKKDDEVPRQFLDYLEPSLVIFNDSKFTDSDIENIQILGDSFKRTDTSKVGHYGIGFNSVYNFTNVPSFVTRDSLFVFDPLRTHFSVEESPGRSYQFGIAQFLKDTFQPLNYPNFGLSLDKEYQHTIIRLPLRKKPSRLNHKIWTLDSVSKIIEDFKATAENCLLFQRNLKKISFSVIEDDGTHQSKTLFTIEKKIKEGSFDPKDLFSVIENFNWNGSIDHFSFFETISLDESNQWFVGWMVGTPANSGLHSLYKNLKDKIVPLGSIAVCLNKSIKGIPFTFLPLPKSTELPIHVNGSFILNSSRQDVFNSLENTFEVAPNKIPPTPDTEQGKSFWNILIVQELIGPLYLKVLSNKEFQSHFTARETINHFYSLFPQSEATLWNRITEYFYKHIFDYSIFSKLSLSNTNNEISYSWNTIPMEALVIESDFSQEYENMEIIEILLQDKANLFLVPQLINLKLPAKKPSLLSPSSVSKIYQAMKGNFVLSNPPAPSLSKKENIIALAKYVTSRSLENTPFKLLENEKNCLTFIKTTSPKKHIFNQEYFDLLPNRDLFIHSTLCKKVTIKTNPYFENEPVYALNLSFPKFFVTFLVPHLRSLKTIQECTPILQSLHLNWAKFDIETKEQLKELPIIPVLKERSSMVINFNKVSKYYNSELLKIFKPKYLVPTPFNTAEYEPTLCELGLRRSPKITTIKKHFAALVFAPNESNFIKLYRYLRDNFSLSQVQDVLESIKNHEIVPCTKIDRIGAIDLKFSSLSKSSNAQNEDLCFTVLPIRKIEIQENNIMDSTTIVNHLYNVIKDSAIWKKQEKLGDLSSLLLILLQHIGNNQRVLPLPEGTMFPINCGLVPLKDIILTYESYDLDPLFYTIPKDFFSYSRTLERLGFKYLDDQRIILKITENVDKVFGQSILPKFIYLLKLLRESEPPALLDKSYCLKPAQVIYRVPIDNTKLEKRISATNVLFQVHPEIEAMKKFKINTLSSLIKESLNSKKSSVVQVSSLVDFSKDEIIEKIESQLVEEGKSENKTKIINQLKSLKVFKGNLVSKFTVISNNQDVTIQESGSDYIYDDQSNCLYIQKEKFDYNRFCLFIQLVFGFMIIACLYGTEEAPQYDDNPFHSFLPGDQVFFRNDQMAFVPVTVVHEIENQGFSELKFYFIKFSDDEEPEAHPSIRLFKQGTTDYTSIQMDTQAVRTLYEEVHQTYGEGPDCQRVKDLAKNLNVVLTYTPTNQRRNYFKEMAKQLSQTEYIERTKAQLSSYTQSSRQNQFYARIFKLESEQNLKLAKHCHTGNFFAAACFNTQQCLEKLFKAYSFSKGISFIKNSHNILFFNFQEYFPNFDVTIFNNFYIETRYPSLSETDKTPPHQKYSHKDSQIAIDKAQEIFDHVYPLIQ</sequence>
<dbReference type="EMBL" id="AJWJ01000161">
    <property type="protein sequence ID" value="KAF2074172.1"/>
    <property type="molecule type" value="Genomic_DNA"/>
</dbReference>
<evidence type="ECO:0000313" key="2">
    <source>
        <dbReference type="EMBL" id="KAF2074172.1"/>
    </source>
</evidence>
<dbReference type="InterPro" id="IPR036890">
    <property type="entry name" value="HATPase_C_sf"/>
</dbReference>
<dbReference type="NCBIfam" id="NF047352">
    <property type="entry name" value="P_loop_sacsin"/>
    <property type="match status" value="2"/>
</dbReference>
<dbReference type="PANTHER" id="PTHR15600">
    <property type="entry name" value="SACSIN"/>
    <property type="match status" value="1"/>
</dbReference>
<dbReference type="SMART" id="SM00748">
    <property type="entry name" value="HEPN"/>
    <property type="match status" value="1"/>
</dbReference>
<dbReference type="Proteomes" id="UP000695562">
    <property type="component" value="Unassembled WGS sequence"/>
</dbReference>
<organism evidence="2 3">
    <name type="scientific">Polysphondylium violaceum</name>
    <dbReference type="NCBI Taxonomy" id="133409"/>
    <lineage>
        <taxon>Eukaryota</taxon>
        <taxon>Amoebozoa</taxon>
        <taxon>Evosea</taxon>
        <taxon>Eumycetozoa</taxon>
        <taxon>Dictyostelia</taxon>
        <taxon>Dictyosteliales</taxon>
        <taxon>Dictyosteliaceae</taxon>
        <taxon>Polysphondylium</taxon>
    </lineage>
</organism>
<evidence type="ECO:0000313" key="3">
    <source>
        <dbReference type="Proteomes" id="UP000695562"/>
    </source>
</evidence>
<accession>A0A8J4PWH1</accession>
<protein>
    <recommendedName>
        <fullName evidence="1">HEPN domain-containing protein</fullName>
    </recommendedName>
</protein>